<dbReference type="Proteomes" id="UP000295689">
    <property type="component" value="Unassembled WGS sequence"/>
</dbReference>
<evidence type="ECO:0000313" key="1">
    <source>
        <dbReference type="EMBL" id="TCN22697.1"/>
    </source>
</evidence>
<evidence type="ECO:0000313" key="2">
    <source>
        <dbReference type="Proteomes" id="UP000295689"/>
    </source>
</evidence>
<comment type="caution">
    <text evidence="1">The sequence shown here is derived from an EMBL/GenBank/DDBJ whole genome shotgun (WGS) entry which is preliminary data.</text>
</comment>
<gene>
    <name evidence="1" type="ORF">EV146_110183</name>
</gene>
<dbReference type="EMBL" id="SLVV01000010">
    <property type="protein sequence ID" value="TCN22697.1"/>
    <property type="molecule type" value="Genomic_DNA"/>
</dbReference>
<reference evidence="1 2" key="1">
    <citation type="journal article" date="2015" name="Stand. Genomic Sci.">
        <title>Genomic Encyclopedia of Bacterial and Archaeal Type Strains, Phase III: the genomes of soil and plant-associated and newly described type strains.</title>
        <authorList>
            <person name="Whitman W.B."/>
            <person name="Woyke T."/>
            <person name="Klenk H.P."/>
            <person name="Zhou Y."/>
            <person name="Lilburn T.G."/>
            <person name="Beck B.J."/>
            <person name="De Vos P."/>
            <person name="Vandamme P."/>
            <person name="Eisen J.A."/>
            <person name="Garrity G."/>
            <person name="Hugenholtz P."/>
            <person name="Kyrpides N.C."/>
        </authorList>
    </citation>
    <scope>NUCLEOTIDE SEQUENCE [LARGE SCALE GENOMIC DNA]</scope>
    <source>
        <strain evidence="1 2">CV53</strain>
    </source>
</reference>
<keyword evidence="2" id="KW-1185">Reference proteome</keyword>
<organism evidence="1 2">
    <name type="scientific">Mesobacillus foraminis</name>
    <dbReference type="NCBI Taxonomy" id="279826"/>
    <lineage>
        <taxon>Bacteria</taxon>
        <taxon>Bacillati</taxon>
        <taxon>Bacillota</taxon>
        <taxon>Bacilli</taxon>
        <taxon>Bacillales</taxon>
        <taxon>Bacillaceae</taxon>
        <taxon>Mesobacillus</taxon>
    </lineage>
</organism>
<dbReference type="AlphaFoldDB" id="A0A4R2B7M4"/>
<name>A0A4R2B7M4_9BACI</name>
<sequence>MNMQGAIIEGEFDETSNVFTLQKIKNFHTESVLKENQLHGLYDYLKKNLDDEDGQIITLYDQMPVRLSKEELNILIADFEKVLSFYHS</sequence>
<protein>
    <submittedName>
        <fullName evidence="1">Uncharacterized protein</fullName>
    </submittedName>
</protein>
<proteinExistence type="predicted"/>
<accession>A0A4R2B7M4</accession>